<evidence type="ECO:0000256" key="1">
    <source>
        <dbReference type="ARBA" id="ARBA00005820"/>
    </source>
</evidence>
<dbReference type="SMART" id="SM00028">
    <property type="entry name" value="TPR"/>
    <property type="match status" value="4"/>
</dbReference>
<dbReference type="EMBL" id="BONX01000036">
    <property type="protein sequence ID" value="GIG98662.1"/>
    <property type="molecule type" value="Genomic_DNA"/>
</dbReference>
<dbReference type="InterPro" id="IPR019734">
    <property type="entry name" value="TPR_rpt"/>
</dbReference>
<dbReference type="RefSeq" id="WP_239313085.1">
    <property type="nucleotide sequence ID" value="NZ_BAAAZQ010000006.1"/>
</dbReference>
<sequence>MMFGVLGPLAVWTSAGVLVPVPGLKVRALLADLLVHEGRPVPVDRLIEDLWGDQPPGNPAGALHTKISQLRRTLATAEPGRRDMVQLGEAGYRIDIPSESVDAGRFTDLTTRAHAAPEPESRASLLTEALALWRGPAYADFADEFLARQAINRLTEQRLAAQEELAEARLELGDHALVAAELTDLVAHHPWRERLRASQLRALYLSGRQHEALAVYDEFRRRLSDELGVDPGPELVALHQAILRQDPGLRPRAAATPVTRRRTNVPAPTSVAPDGGLIGRAEQLATVRARLAEGRLVTLTGPGGVGKTRLAVEVARTTVHDFADGTWVVELASQPRRDDPVVAREAISEAVAATLGIREDAAPGLPVDGEPIGVADRLASSLRSRRLLLVLDNCEHVVEPVAHLTERLLGAVPGLRVLATSREPLRLGEEVALPVPPLAMPEAGAAPAEVAQASAVRLFVARATAADPGFSLGPDNAEMVATICRRLDGIPLALELAATRVRAVELPELAKRLDDRFGLLSAGQRTAPARQRTLRAMIDWSWELLPPAERAVLRRFAVFPDGCTLAAAEQVCAGGEVSAADVVDLLARLVDRSLVAVRDSDAGRRYQLLESVRAYCREKLDGAGDARLVRRQHVDYYTTFAEHAAARLRGHHQHEALRQLDQEAGNLRSALEDAATLGRPDLSLRLVNSLGWYWLLRGRHQEARRALTTALATAPTGDDDGARLRAMTWLTGIAARDHRDLELAVRRQHVLDRHAERGDPAGQAFAQWLFAFTMLGSGDMAVATELVTLALAGFRRLGDRWGIAAALGTRADLALVQGDLDTVRRDCEESRSLFEQLGDRWGQGLPTNLLATLAEIRGDYQQAERMHRSALQIAEELRLWPSVSRQLAGLGRLSLMVGDDAAATDYHEKALRVAEEQSNRSAAAFAATGLALGDRRHGRLAAAETRQRELLDWNRHAGYLPGVALTLAELGFIAEQRGDASSAQRLHTEGLVAARATGDPRAIALALEGLAGTAVLLGDHHRAARLCGAAEAARASVGAPLPAGQQEDVVRIAAAIREVLGVAGFAVECRRGGELSLDDVAALPASK</sequence>
<feature type="DNA-binding region" description="OmpR/PhoB-type" evidence="3">
    <location>
        <begin position="1"/>
        <end position="96"/>
    </location>
</feature>
<accession>A0ABQ4EVF5</accession>
<dbReference type="PANTHER" id="PTHR47691">
    <property type="entry name" value="REGULATOR-RELATED"/>
    <property type="match status" value="1"/>
</dbReference>
<gene>
    <name evidence="6" type="ORF">Pma05_52350</name>
</gene>
<name>A0ABQ4EVF5_9ACTN</name>
<dbReference type="InterPro" id="IPR005158">
    <property type="entry name" value="BTAD"/>
</dbReference>
<dbReference type="Proteomes" id="UP000621500">
    <property type="component" value="Unassembled WGS sequence"/>
</dbReference>
<dbReference type="Gene3D" id="1.10.10.10">
    <property type="entry name" value="Winged helix-like DNA-binding domain superfamily/Winged helix DNA-binding domain"/>
    <property type="match status" value="2"/>
</dbReference>
<dbReference type="InterPro" id="IPR001867">
    <property type="entry name" value="OmpR/PhoB-type_DNA-bd"/>
</dbReference>
<evidence type="ECO:0000313" key="6">
    <source>
        <dbReference type="EMBL" id="GIG98662.1"/>
    </source>
</evidence>
<keyword evidence="7" id="KW-1185">Reference proteome</keyword>
<dbReference type="SMART" id="SM00862">
    <property type="entry name" value="Trans_reg_C"/>
    <property type="match status" value="1"/>
</dbReference>
<dbReference type="InterPro" id="IPR016032">
    <property type="entry name" value="Sig_transdc_resp-reg_C-effctor"/>
</dbReference>
<dbReference type="SUPFAM" id="SSF52540">
    <property type="entry name" value="P-loop containing nucleoside triphosphate hydrolases"/>
    <property type="match status" value="1"/>
</dbReference>
<comment type="similarity">
    <text evidence="1">Belongs to the AfsR/DnrI/RedD regulatory family.</text>
</comment>
<protein>
    <submittedName>
        <fullName evidence="6">SARP family transcriptional regulator</fullName>
    </submittedName>
</protein>
<dbReference type="PRINTS" id="PR00364">
    <property type="entry name" value="DISEASERSIST"/>
</dbReference>
<dbReference type="InterPro" id="IPR036388">
    <property type="entry name" value="WH-like_DNA-bd_sf"/>
</dbReference>
<dbReference type="PROSITE" id="PS51755">
    <property type="entry name" value="OMPR_PHOB"/>
    <property type="match status" value="1"/>
</dbReference>
<dbReference type="SUPFAM" id="SSF48452">
    <property type="entry name" value="TPR-like"/>
    <property type="match status" value="3"/>
</dbReference>
<evidence type="ECO:0000256" key="4">
    <source>
        <dbReference type="SAM" id="MobiDB-lite"/>
    </source>
</evidence>
<dbReference type="Gene3D" id="1.25.40.10">
    <property type="entry name" value="Tetratricopeptide repeat domain"/>
    <property type="match status" value="3"/>
</dbReference>
<dbReference type="InterPro" id="IPR027417">
    <property type="entry name" value="P-loop_NTPase"/>
</dbReference>
<feature type="domain" description="OmpR/PhoB-type" evidence="5">
    <location>
        <begin position="1"/>
        <end position="96"/>
    </location>
</feature>
<evidence type="ECO:0000256" key="2">
    <source>
        <dbReference type="ARBA" id="ARBA00023125"/>
    </source>
</evidence>
<organism evidence="6 7">
    <name type="scientific">Plantactinospora mayteni</name>
    <dbReference type="NCBI Taxonomy" id="566021"/>
    <lineage>
        <taxon>Bacteria</taxon>
        <taxon>Bacillati</taxon>
        <taxon>Actinomycetota</taxon>
        <taxon>Actinomycetes</taxon>
        <taxon>Micromonosporales</taxon>
        <taxon>Micromonosporaceae</taxon>
        <taxon>Plantactinospora</taxon>
    </lineage>
</organism>
<dbReference type="InterPro" id="IPR011990">
    <property type="entry name" value="TPR-like_helical_dom_sf"/>
</dbReference>
<dbReference type="PANTHER" id="PTHR47691:SF3">
    <property type="entry name" value="HTH-TYPE TRANSCRIPTIONAL REGULATOR RV0890C-RELATED"/>
    <property type="match status" value="1"/>
</dbReference>
<evidence type="ECO:0000313" key="7">
    <source>
        <dbReference type="Proteomes" id="UP000621500"/>
    </source>
</evidence>
<dbReference type="SUPFAM" id="SSF46894">
    <property type="entry name" value="C-terminal effector domain of the bipartite response regulators"/>
    <property type="match status" value="1"/>
</dbReference>
<dbReference type="InterPro" id="IPR002182">
    <property type="entry name" value="NB-ARC"/>
</dbReference>
<reference evidence="6 7" key="1">
    <citation type="submission" date="2021-01" db="EMBL/GenBank/DDBJ databases">
        <title>Whole genome shotgun sequence of Plantactinospora mayteni NBRC 109088.</title>
        <authorList>
            <person name="Komaki H."/>
            <person name="Tamura T."/>
        </authorList>
    </citation>
    <scope>NUCLEOTIDE SEQUENCE [LARGE SCALE GENOMIC DNA]</scope>
    <source>
        <strain evidence="6 7">NBRC 109088</strain>
    </source>
</reference>
<keyword evidence="2 3" id="KW-0238">DNA-binding</keyword>
<proteinExistence type="inferred from homology"/>
<dbReference type="SMART" id="SM01043">
    <property type="entry name" value="BTAD"/>
    <property type="match status" value="1"/>
</dbReference>
<dbReference type="Pfam" id="PF03704">
    <property type="entry name" value="BTAD"/>
    <property type="match status" value="1"/>
</dbReference>
<dbReference type="InterPro" id="IPR058852">
    <property type="entry name" value="HTH_77"/>
</dbReference>
<feature type="compositionally biased region" description="Low complexity" evidence="4">
    <location>
        <begin position="254"/>
        <end position="269"/>
    </location>
</feature>
<feature type="region of interest" description="Disordered" evidence="4">
    <location>
        <begin position="254"/>
        <end position="276"/>
    </location>
</feature>
<comment type="caution">
    <text evidence="6">The sequence shown here is derived from an EMBL/GenBank/DDBJ whole genome shotgun (WGS) entry which is preliminary data.</text>
</comment>
<evidence type="ECO:0000256" key="3">
    <source>
        <dbReference type="PROSITE-ProRule" id="PRU01091"/>
    </source>
</evidence>
<evidence type="ECO:0000259" key="5">
    <source>
        <dbReference type="PROSITE" id="PS51755"/>
    </source>
</evidence>
<dbReference type="Pfam" id="PF00931">
    <property type="entry name" value="NB-ARC"/>
    <property type="match status" value="1"/>
</dbReference>
<dbReference type="CDD" id="cd15831">
    <property type="entry name" value="BTAD"/>
    <property type="match status" value="1"/>
</dbReference>
<dbReference type="Pfam" id="PF25872">
    <property type="entry name" value="HTH_77"/>
    <property type="match status" value="1"/>
</dbReference>